<dbReference type="EMBL" id="VNHW01000017">
    <property type="protein sequence ID" value="TYP82912.1"/>
    <property type="molecule type" value="Genomic_DNA"/>
</dbReference>
<gene>
    <name evidence="2" type="ORF">BD833_11744</name>
</gene>
<feature type="transmembrane region" description="Helical" evidence="1">
    <location>
        <begin position="25"/>
        <end position="45"/>
    </location>
</feature>
<evidence type="ECO:0000256" key="1">
    <source>
        <dbReference type="SAM" id="Phobius"/>
    </source>
</evidence>
<keyword evidence="1" id="KW-0812">Transmembrane</keyword>
<organism evidence="2 3">
    <name type="scientific">Blastococcus xanthinilyticus</name>
    <dbReference type="NCBI Taxonomy" id="1564164"/>
    <lineage>
        <taxon>Bacteria</taxon>
        <taxon>Bacillati</taxon>
        <taxon>Actinomycetota</taxon>
        <taxon>Actinomycetes</taxon>
        <taxon>Geodermatophilales</taxon>
        <taxon>Geodermatophilaceae</taxon>
        <taxon>Blastococcus</taxon>
    </lineage>
</organism>
<dbReference type="RefSeq" id="WP_166534908.1">
    <property type="nucleotide sequence ID" value="NZ_VNHW01000017.1"/>
</dbReference>
<name>A0A5S5CMG3_9ACTN</name>
<accession>A0A5S5CMG3</accession>
<feature type="transmembrane region" description="Helical" evidence="1">
    <location>
        <begin position="52"/>
        <end position="69"/>
    </location>
</feature>
<dbReference type="AlphaFoldDB" id="A0A5S5CMG3"/>
<sequence>MANGTGILSAGTVGMATPEVARRTWPRWLALGAAMVAVAVIAVAWDAAGARLLLGAVGAGLVLRGAALLRSGSSVAGEPAVDPRPLGVAAVALGAGALVVAVVSAALSASVLLVGVPVLLLATSVGLLARGGTARRGGQALLVWSVLVTALLVVTGLAQDWDRAADVATVVAALAVAVLGIPLLVGAVNLRTVANTPPAPARAGCGGCACGAGGCGS</sequence>
<keyword evidence="3" id="KW-1185">Reference proteome</keyword>
<keyword evidence="1" id="KW-0472">Membrane</keyword>
<proteinExistence type="predicted"/>
<feature type="transmembrane region" description="Helical" evidence="1">
    <location>
        <begin position="170"/>
        <end position="190"/>
    </location>
</feature>
<dbReference type="Proteomes" id="UP000322499">
    <property type="component" value="Unassembled WGS sequence"/>
</dbReference>
<feature type="transmembrane region" description="Helical" evidence="1">
    <location>
        <begin position="141"/>
        <end position="158"/>
    </location>
</feature>
<feature type="transmembrane region" description="Helical" evidence="1">
    <location>
        <begin position="89"/>
        <end position="120"/>
    </location>
</feature>
<reference evidence="2 3" key="1">
    <citation type="submission" date="2019-07" db="EMBL/GenBank/DDBJ databases">
        <title>Genomic Encyclopedia of Archaeal and Bacterial Type Strains, Phase II (KMG-II): from individual species to whole genera.</title>
        <authorList>
            <person name="Goeker M."/>
        </authorList>
    </citation>
    <scope>NUCLEOTIDE SEQUENCE [LARGE SCALE GENOMIC DNA]</scope>
    <source>
        <strain evidence="2 3">DSM 46842</strain>
    </source>
</reference>
<evidence type="ECO:0000313" key="3">
    <source>
        <dbReference type="Proteomes" id="UP000322499"/>
    </source>
</evidence>
<comment type="caution">
    <text evidence="2">The sequence shown here is derived from an EMBL/GenBank/DDBJ whole genome shotgun (WGS) entry which is preliminary data.</text>
</comment>
<keyword evidence="1" id="KW-1133">Transmembrane helix</keyword>
<evidence type="ECO:0000313" key="2">
    <source>
        <dbReference type="EMBL" id="TYP82912.1"/>
    </source>
</evidence>
<protein>
    <submittedName>
        <fullName evidence="2">Uncharacterized protein</fullName>
    </submittedName>
</protein>